<reference evidence="2" key="1">
    <citation type="submission" date="2022-11" db="EMBL/GenBank/DDBJ databases">
        <authorList>
            <person name="Petersen C."/>
        </authorList>
    </citation>
    <scope>NUCLEOTIDE SEQUENCE</scope>
    <source>
        <strain evidence="2">IBT 21917</strain>
    </source>
</reference>
<dbReference type="Proteomes" id="UP001146351">
    <property type="component" value="Unassembled WGS sequence"/>
</dbReference>
<dbReference type="AlphaFoldDB" id="A0A9W9IB47"/>
<evidence type="ECO:0000256" key="1">
    <source>
        <dbReference type="SAM" id="Phobius"/>
    </source>
</evidence>
<evidence type="ECO:0000313" key="2">
    <source>
        <dbReference type="EMBL" id="KAJ5172453.1"/>
    </source>
</evidence>
<feature type="transmembrane region" description="Helical" evidence="1">
    <location>
        <begin position="90"/>
        <end position="113"/>
    </location>
</feature>
<evidence type="ECO:0000313" key="3">
    <source>
        <dbReference type="Proteomes" id="UP001146351"/>
    </source>
</evidence>
<protein>
    <submittedName>
        <fullName evidence="2">Uncharacterized protein</fullName>
    </submittedName>
</protein>
<comment type="caution">
    <text evidence="2">The sequence shown here is derived from an EMBL/GenBank/DDBJ whole genome shotgun (WGS) entry which is preliminary data.</text>
</comment>
<keyword evidence="3" id="KW-1185">Reference proteome</keyword>
<keyword evidence="1" id="KW-1133">Transmembrane helix</keyword>
<dbReference type="EMBL" id="JAPQKO010000003">
    <property type="protein sequence ID" value="KAJ5172453.1"/>
    <property type="molecule type" value="Genomic_DNA"/>
</dbReference>
<feature type="transmembrane region" description="Helical" evidence="1">
    <location>
        <begin position="37"/>
        <end position="55"/>
    </location>
</feature>
<reference evidence="2" key="2">
    <citation type="journal article" date="2023" name="IMA Fungus">
        <title>Comparative genomic study of the Penicillium genus elucidates a diverse pangenome and 15 lateral gene transfer events.</title>
        <authorList>
            <person name="Petersen C."/>
            <person name="Sorensen T."/>
            <person name="Nielsen M.R."/>
            <person name="Sondergaard T.E."/>
            <person name="Sorensen J.L."/>
            <person name="Fitzpatrick D.A."/>
            <person name="Frisvad J.C."/>
            <person name="Nielsen K.L."/>
        </authorList>
    </citation>
    <scope>NUCLEOTIDE SEQUENCE</scope>
    <source>
        <strain evidence="2">IBT 21917</strain>
    </source>
</reference>
<name>A0A9W9IB47_9EURO</name>
<gene>
    <name evidence="2" type="ORF">N7492_005046</name>
</gene>
<keyword evidence="1" id="KW-0472">Membrane</keyword>
<organism evidence="2 3">
    <name type="scientific">Penicillium capsulatum</name>
    <dbReference type="NCBI Taxonomy" id="69766"/>
    <lineage>
        <taxon>Eukaryota</taxon>
        <taxon>Fungi</taxon>
        <taxon>Dikarya</taxon>
        <taxon>Ascomycota</taxon>
        <taxon>Pezizomycotina</taxon>
        <taxon>Eurotiomycetes</taxon>
        <taxon>Eurotiomycetidae</taxon>
        <taxon>Eurotiales</taxon>
        <taxon>Aspergillaceae</taxon>
        <taxon>Penicillium</taxon>
    </lineage>
</organism>
<keyword evidence="1" id="KW-0812">Transmembrane</keyword>
<dbReference type="OrthoDB" id="4868994at2759"/>
<proteinExistence type="predicted"/>
<sequence>MADNSAEGTKDSLKTPSPRPFWPPLIFAQNARPLRPFPMLFAPAFLFTSYASLQGFKTDTAGISATLSGLYFLLASRRRQPLGQKFGPRGIVRGVTMGFCLINMVSGGLAYTLGRREEEENKK</sequence>
<accession>A0A9W9IB47</accession>